<proteinExistence type="predicted"/>
<evidence type="ECO:0000313" key="2">
    <source>
        <dbReference type="EMBL" id="RHX92304.1"/>
    </source>
</evidence>
<dbReference type="AlphaFoldDB" id="A0A396ZEG4"/>
<gene>
    <name evidence="2" type="ORF">DLM75_03620</name>
</gene>
<dbReference type="EMBL" id="QHCT01000001">
    <property type="protein sequence ID" value="RHX92304.1"/>
    <property type="molecule type" value="Genomic_DNA"/>
</dbReference>
<protein>
    <recommendedName>
        <fullName evidence="4">Lipocalin-like domain-containing protein</fullName>
    </recommendedName>
</protein>
<sequence length="193" mass="21563">MKRNVTWKFLITALLLVGTVNCFETKSEDKNDENLFLSAILLNNFEIAGNWTFYNGTKDYPGGAFTDVGTKAQGTYSITNTLITQKNNDNGFGGSQLIGNIVEINLAKKVIYVQFTQDSSFSKGKFSWYRWTSDGSYFYLCQDLTGVNNQNTLEQAKADDLDTYSNTKNLNAGCGLNSGFDPSVWSRLEVRTN</sequence>
<organism evidence="2 3">
    <name type="scientific">Leptospira stimsonii</name>
    <dbReference type="NCBI Taxonomy" id="2202203"/>
    <lineage>
        <taxon>Bacteria</taxon>
        <taxon>Pseudomonadati</taxon>
        <taxon>Spirochaetota</taxon>
        <taxon>Spirochaetia</taxon>
        <taxon>Leptospirales</taxon>
        <taxon>Leptospiraceae</taxon>
        <taxon>Leptospira</taxon>
    </lineage>
</organism>
<evidence type="ECO:0000313" key="3">
    <source>
        <dbReference type="Proteomes" id="UP000265798"/>
    </source>
</evidence>
<name>A0A396ZEG4_9LEPT</name>
<feature type="chain" id="PRO_5017423341" description="Lipocalin-like domain-containing protein" evidence="1">
    <location>
        <begin position="23"/>
        <end position="193"/>
    </location>
</feature>
<accession>A0A396ZEG4</accession>
<dbReference type="RefSeq" id="WP_118967148.1">
    <property type="nucleotide sequence ID" value="NZ_QHCT01000001.1"/>
</dbReference>
<dbReference type="OrthoDB" id="336014at2"/>
<dbReference type="NCBIfam" id="NF047669">
    <property type="entry name" value="LIC13354_fam"/>
    <property type="match status" value="1"/>
</dbReference>
<dbReference type="Proteomes" id="UP000265798">
    <property type="component" value="Unassembled WGS sequence"/>
</dbReference>
<reference evidence="3" key="1">
    <citation type="submission" date="2018-05" db="EMBL/GenBank/DDBJ databases">
        <title>Leptospira yasudae sp. nov. and Leptospira stimsonii sp. nov., two pathogenic species of the genus Leptospira isolated from environmental sources.</title>
        <authorList>
            <person name="Casanovas-Massana A."/>
            <person name="Hamond C."/>
            <person name="Santos L.A."/>
            <person name="Hacker K.P."/>
            <person name="Balassiano I."/>
            <person name="Medeiros M.A."/>
            <person name="Reis M.G."/>
            <person name="Ko A.I."/>
            <person name="Wunder E.A."/>
        </authorList>
    </citation>
    <scope>NUCLEOTIDE SEQUENCE [LARGE SCALE GENOMIC DNA]</scope>
    <source>
        <strain evidence="3">Yale</strain>
    </source>
</reference>
<keyword evidence="1" id="KW-0732">Signal</keyword>
<comment type="caution">
    <text evidence="2">The sequence shown here is derived from an EMBL/GenBank/DDBJ whole genome shotgun (WGS) entry which is preliminary data.</text>
</comment>
<evidence type="ECO:0000256" key="1">
    <source>
        <dbReference type="SAM" id="SignalP"/>
    </source>
</evidence>
<evidence type="ECO:0008006" key="4">
    <source>
        <dbReference type="Google" id="ProtNLM"/>
    </source>
</evidence>
<feature type="signal peptide" evidence="1">
    <location>
        <begin position="1"/>
        <end position="22"/>
    </location>
</feature>